<evidence type="ECO:0000313" key="2">
    <source>
        <dbReference type="EMBL" id="TCP05497.1"/>
    </source>
</evidence>
<comment type="caution">
    <text evidence="2">The sequence shown here is derived from an EMBL/GenBank/DDBJ whole genome shotgun (WGS) entry which is preliminary data.</text>
</comment>
<proteinExistence type="predicted"/>
<feature type="signal peptide" evidence="1">
    <location>
        <begin position="1"/>
        <end position="21"/>
    </location>
</feature>
<dbReference type="EMBL" id="SLXD01000001">
    <property type="protein sequence ID" value="TCP05497.1"/>
    <property type="molecule type" value="Genomic_DNA"/>
</dbReference>
<dbReference type="Proteomes" id="UP000295106">
    <property type="component" value="Unassembled WGS sequence"/>
</dbReference>
<keyword evidence="1" id="KW-0732">Signal</keyword>
<dbReference type="GeneID" id="99687097"/>
<gene>
    <name evidence="2" type="ORF">EV684_101369</name>
</gene>
<dbReference type="OrthoDB" id="9153967at2"/>
<protein>
    <submittedName>
        <fullName evidence="2">Uncharacterized protein DUF3313</fullName>
    </submittedName>
</protein>
<name>A0A4R2MKE5_RUBGE</name>
<feature type="chain" id="PRO_5020509916" evidence="1">
    <location>
        <begin position="22"/>
        <end position="207"/>
    </location>
</feature>
<dbReference type="RefSeq" id="WP_132644495.1">
    <property type="nucleotide sequence ID" value="NZ_CP181386.1"/>
</dbReference>
<dbReference type="AlphaFoldDB" id="A0A4R2MKE5"/>
<sequence length="207" mass="21337">MKNLTRLAATAACIAALSACGTVMPTADSGYLSDTRALLPAADASGARRAAAQALDPARVTIDEVVWRADARSELGDDERQALLAALERELRQAVQALPPAPEGRPARIRAAITRVETVSPGLNTVGTLLLIGPLDRGGAAFEIEAVDAATGEQLAALRLGYFAPLGELKARFSRLAPAGIAAHEAAAEFAALLQPAGAMPAEALPR</sequence>
<accession>A0A4R2MKE5</accession>
<dbReference type="PROSITE" id="PS51257">
    <property type="entry name" value="PROKAR_LIPOPROTEIN"/>
    <property type="match status" value="1"/>
</dbReference>
<organism evidence="2 3">
    <name type="scientific">Rubrivivax gelatinosus</name>
    <name type="common">Rhodocyclus gelatinosus</name>
    <name type="synonym">Rhodopseudomonas gelatinosa</name>
    <dbReference type="NCBI Taxonomy" id="28068"/>
    <lineage>
        <taxon>Bacteria</taxon>
        <taxon>Pseudomonadati</taxon>
        <taxon>Pseudomonadota</taxon>
        <taxon>Betaproteobacteria</taxon>
        <taxon>Burkholderiales</taxon>
        <taxon>Sphaerotilaceae</taxon>
        <taxon>Rubrivivax</taxon>
    </lineage>
</organism>
<dbReference type="Pfam" id="PF11769">
    <property type="entry name" value="DUF3313"/>
    <property type="match status" value="1"/>
</dbReference>
<evidence type="ECO:0000256" key="1">
    <source>
        <dbReference type="SAM" id="SignalP"/>
    </source>
</evidence>
<reference evidence="2 3" key="1">
    <citation type="submission" date="2019-03" db="EMBL/GenBank/DDBJ databases">
        <title>Genomic Encyclopedia of Type Strains, Phase IV (KMG-IV): sequencing the most valuable type-strain genomes for metagenomic binning, comparative biology and taxonomic classification.</title>
        <authorList>
            <person name="Goeker M."/>
        </authorList>
    </citation>
    <scope>NUCLEOTIDE SEQUENCE [LARGE SCALE GENOMIC DNA]</scope>
    <source>
        <strain evidence="2 3">DSM 1709</strain>
    </source>
</reference>
<evidence type="ECO:0000313" key="3">
    <source>
        <dbReference type="Proteomes" id="UP000295106"/>
    </source>
</evidence>
<dbReference type="InterPro" id="IPR021747">
    <property type="entry name" value="DUF3313"/>
</dbReference>